<dbReference type="AlphaFoldDB" id="A0A084SUA8"/>
<name>A0A084SUA8_9BACT</name>
<accession>A0A084SUA8</accession>
<proteinExistence type="predicted"/>
<dbReference type="InterPro" id="IPR015943">
    <property type="entry name" value="WD40/YVTN_repeat-like_dom_sf"/>
</dbReference>
<evidence type="ECO:0000313" key="2">
    <source>
        <dbReference type="Proteomes" id="UP000028547"/>
    </source>
</evidence>
<protein>
    <recommendedName>
        <fullName evidence="3">Exo-alpha-sialidase</fullName>
    </recommendedName>
</protein>
<comment type="caution">
    <text evidence="1">The sequence shown here is derived from an EMBL/GenBank/DDBJ whole genome shotgun (WGS) entry which is preliminary data.</text>
</comment>
<dbReference type="Proteomes" id="UP000028547">
    <property type="component" value="Unassembled WGS sequence"/>
</dbReference>
<dbReference type="Gene3D" id="2.130.10.10">
    <property type="entry name" value="YVTN repeat-like/Quinoprotein amine dehydrogenase"/>
    <property type="match status" value="1"/>
</dbReference>
<organism evidence="1 2">
    <name type="scientific">Archangium violaceum Cb vi76</name>
    <dbReference type="NCBI Taxonomy" id="1406225"/>
    <lineage>
        <taxon>Bacteria</taxon>
        <taxon>Pseudomonadati</taxon>
        <taxon>Myxococcota</taxon>
        <taxon>Myxococcia</taxon>
        <taxon>Myxococcales</taxon>
        <taxon>Cystobacterineae</taxon>
        <taxon>Archangiaceae</taxon>
        <taxon>Archangium</taxon>
    </lineage>
</organism>
<evidence type="ECO:0000313" key="1">
    <source>
        <dbReference type="EMBL" id="KFA92043.1"/>
    </source>
</evidence>
<dbReference type="EMBL" id="JPMI01000109">
    <property type="protein sequence ID" value="KFA92043.1"/>
    <property type="molecule type" value="Genomic_DNA"/>
</dbReference>
<reference evidence="1 2" key="1">
    <citation type="submission" date="2014-07" db="EMBL/GenBank/DDBJ databases">
        <title>Draft Genome Sequence of Gephyronic Acid Producer, Cystobacter violaceus Strain Cb vi76.</title>
        <authorList>
            <person name="Stevens D.C."/>
            <person name="Young J."/>
            <person name="Carmichael R."/>
            <person name="Tan J."/>
            <person name="Taylor R.E."/>
        </authorList>
    </citation>
    <scope>NUCLEOTIDE SEQUENCE [LARGE SCALE GENOMIC DNA]</scope>
    <source>
        <strain evidence="1 2">Cb vi76</strain>
    </source>
</reference>
<sequence>MFPDPDDLFESTFVPVAGETVLLLTRRSGTGSETRLYRSDDAGATFTPLTAPERIHVVLARPDRLLAVAGDMLHESRDGGARWTSTPLPGGDIGDAAIFAGEEIWIAAEDEVMAITADTPVLKWRLPHTGSELIADLYPIGTHEVLVTTNRMRIYRGHAGEPLLVDWSQGFPPLAAGAGAPIISRVGDAWLAFHGGLYARRETDAAWSPLPPEAAPDGSWRDTLLWLTPTQSSDWEPLPWAPGAWLGTDGTTLFIAGPGRPITPVWRRPVGNVSIKHLRAGATAVYMSQYNATLTATGVAVRPDGAHLLHLA</sequence>
<gene>
    <name evidence="1" type="ORF">Q664_17105</name>
</gene>
<dbReference type="SUPFAM" id="SSF110296">
    <property type="entry name" value="Oligoxyloglucan reducing end-specific cellobiohydrolase"/>
    <property type="match status" value="1"/>
</dbReference>
<evidence type="ECO:0008006" key="3">
    <source>
        <dbReference type="Google" id="ProtNLM"/>
    </source>
</evidence>